<keyword evidence="1" id="KW-0472">Membrane</keyword>
<sequence length="116" mass="12280">MLLLQLSFVLVGLAGIFPYSMEFAGFNPAEDIQDTVNSMQVMYERLAGEGILSSAALTAYVLIMGVKIVLEFLLMTLVGAYPLLTAIGLPAAFAVPISMVLGAVCVYGAAVKFLGR</sequence>
<accession>A0A0E3SFS6</accession>
<protein>
    <submittedName>
        <fullName evidence="2">Uncharacterized protein</fullName>
    </submittedName>
</protein>
<evidence type="ECO:0000313" key="2">
    <source>
        <dbReference type="EMBL" id="AKB79122.1"/>
    </source>
</evidence>
<dbReference type="KEGG" id="mhor:MSHOH_2639"/>
<proteinExistence type="predicted"/>
<evidence type="ECO:0000313" key="3">
    <source>
        <dbReference type="Proteomes" id="UP000033101"/>
    </source>
</evidence>
<dbReference type="PATRIC" id="fig|1434110.4.peg.3404"/>
<dbReference type="STRING" id="1434110.MSHOH_2639"/>
<gene>
    <name evidence="2" type="ORF">MSHOH_2639</name>
</gene>
<reference evidence="2 3" key="1">
    <citation type="submission" date="2014-07" db="EMBL/GenBank/DDBJ databases">
        <title>Methanogenic archaea and the global carbon cycle.</title>
        <authorList>
            <person name="Henriksen J.R."/>
            <person name="Luke J."/>
            <person name="Reinhart S."/>
            <person name="Benedict M.N."/>
            <person name="Youngblut N.D."/>
            <person name="Metcalf M.E."/>
            <person name="Whitaker R.J."/>
            <person name="Metcalf W.W."/>
        </authorList>
    </citation>
    <scope>NUCLEOTIDE SEQUENCE [LARGE SCALE GENOMIC DNA]</scope>
    <source>
        <strain evidence="2 3">HB-1</strain>
    </source>
</reference>
<keyword evidence="1" id="KW-1133">Transmembrane helix</keyword>
<dbReference type="EMBL" id="CP009516">
    <property type="protein sequence ID" value="AKB79122.1"/>
    <property type="molecule type" value="Genomic_DNA"/>
</dbReference>
<feature type="transmembrane region" description="Helical" evidence="1">
    <location>
        <begin position="42"/>
        <end position="63"/>
    </location>
</feature>
<organism evidence="2 3">
    <name type="scientific">Methanosarcina horonobensis HB-1 = JCM 15518</name>
    <dbReference type="NCBI Taxonomy" id="1434110"/>
    <lineage>
        <taxon>Archaea</taxon>
        <taxon>Methanobacteriati</taxon>
        <taxon>Methanobacteriota</taxon>
        <taxon>Stenosarchaea group</taxon>
        <taxon>Methanomicrobia</taxon>
        <taxon>Methanosarcinales</taxon>
        <taxon>Methanosarcinaceae</taxon>
        <taxon>Methanosarcina</taxon>
    </lineage>
</organism>
<dbReference type="GeneID" id="24831940"/>
<evidence type="ECO:0000256" key="1">
    <source>
        <dbReference type="SAM" id="Phobius"/>
    </source>
</evidence>
<keyword evidence="3" id="KW-1185">Reference proteome</keyword>
<dbReference type="HOGENOM" id="CLU_2091312_0_0_2"/>
<keyword evidence="1" id="KW-0812">Transmembrane</keyword>
<dbReference type="Proteomes" id="UP000033101">
    <property type="component" value="Chromosome"/>
</dbReference>
<dbReference type="AlphaFoldDB" id="A0A0E3SFS6"/>
<dbReference type="RefSeq" id="WP_048140550.1">
    <property type="nucleotide sequence ID" value="NZ_BBCW01000045.1"/>
</dbReference>
<feature type="transmembrane region" description="Helical" evidence="1">
    <location>
        <begin position="93"/>
        <end position="114"/>
    </location>
</feature>
<name>A0A0E3SFS6_9EURY</name>
<dbReference type="OrthoDB" id="379295at2157"/>